<evidence type="ECO:0000313" key="8">
    <source>
        <dbReference type="EMBL" id="HGY55998.1"/>
    </source>
</evidence>
<keyword evidence="5" id="KW-1133">Transmembrane helix</keyword>
<keyword evidence="4 7" id="KW-0812">Transmembrane</keyword>
<dbReference type="Proteomes" id="UP000885779">
    <property type="component" value="Unassembled WGS sequence"/>
</dbReference>
<dbReference type="AlphaFoldDB" id="A0A7V4WVL2"/>
<dbReference type="GO" id="GO:0022857">
    <property type="term" value="F:transmembrane transporter activity"/>
    <property type="evidence" value="ECO:0007669"/>
    <property type="project" value="InterPro"/>
</dbReference>
<reference evidence="8" key="1">
    <citation type="journal article" date="2020" name="mSystems">
        <title>Genome- and Community-Level Interaction Insights into Carbon Utilization and Element Cycling Functions of Hydrothermarchaeota in Hydrothermal Sediment.</title>
        <authorList>
            <person name="Zhou Z."/>
            <person name="Liu Y."/>
            <person name="Xu W."/>
            <person name="Pan J."/>
            <person name="Luo Z.H."/>
            <person name="Li M."/>
        </authorList>
    </citation>
    <scope>NUCLEOTIDE SEQUENCE [LARGE SCALE GENOMIC DNA]</scope>
    <source>
        <strain evidence="8">HyVt-577</strain>
    </source>
</reference>
<dbReference type="GO" id="GO:0005886">
    <property type="term" value="C:plasma membrane"/>
    <property type="evidence" value="ECO:0007669"/>
    <property type="project" value="UniProtKB-SubCell"/>
</dbReference>
<comment type="similarity">
    <text evidence="2 7">Belongs to the ExbD/TolR family.</text>
</comment>
<evidence type="ECO:0000256" key="1">
    <source>
        <dbReference type="ARBA" id="ARBA00004162"/>
    </source>
</evidence>
<name>A0A7V4WVL2_CALAY</name>
<evidence type="ECO:0000256" key="4">
    <source>
        <dbReference type="ARBA" id="ARBA00022692"/>
    </source>
</evidence>
<comment type="caution">
    <text evidence="8">The sequence shown here is derived from an EMBL/GenBank/DDBJ whole genome shotgun (WGS) entry which is preliminary data.</text>
</comment>
<evidence type="ECO:0000256" key="6">
    <source>
        <dbReference type="ARBA" id="ARBA00023136"/>
    </source>
</evidence>
<keyword evidence="3" id="KW-1003">Cell membrane</keyword>
<keyword evidence="7" id="KW-0653">Protein transport</keyword>
<accession>A0A7V4WVL2</accession>
<dbReference type="GO" id="GO:0015031">
    <property type="term" value="P:protein transport"/>
    <property type="evidence" value="ECO:0007669"/>
    <property type="project" value="UniProtKB-KW"/>
</dbReference>
<dbReference type="Pfam" id="PF02472">
    <property type="entry name" value="ExbD"/>
    <property type="match status" value="1"/>
</dbReference>
<gene>
    <name evidence="8" type="ORF">ENK44_09865</name>
</gene>
<organism evidence="8">
    <name type="scientific">Caldithrix abyssi</name>
    <dbReference type="NCBI Taxonomy" id="187145"/>
    <lineage>
        <taxon>Bacteria</taxon>
        <taxon>Pseudomonadati</taxon>
        <taxon>Calditrichota</taxon>
        <taxon>Calditrichia</taxon>
        <taxon>Calditrichales</taxon>
        <taxon>Calditrichaceae</taxon>
        <taxon>Caldithrix</taxon>
    </lineage>
</organism>
<evidence type="ECO:0000256" key="5">
    <source>
        <dbReference type="ARBA" id="ARBA00022989"/>
    </source>
</evidence>
<dbReference type="InterPro" id="IPR003400">
    <property type="entry name" value="ExbD"/>
</dbReference>
<proteinExistence type="inferred from homology"/>
<sequence length="162" mass="18388">MAFQPSKSKKNLTKEEGTLNMNSMMDMMTIILLFLLKSFSTEGALVTPSEELRLPVSQQGEKPKKELNVTVSKTMILVNDQVVVPALNEIPKDQMIISPLAAKLAEYAQQEKDLEIEVGKEFTHEVNIQGDENLPFEILFKVMFTCSRTEFYKMRLVTIKKG</sequence>
<evidence type="ECO:0000256" key="3">
    <source>
        <dbReference type="ARBA" id="ARBA00022475"/>
    </source>
</evidence>
<comment type="subcellular location">
    <subcellularLocation>
        <location evidence="1">Cell membrane</location>
        <topology evidence="1">Single-pass membrane protein</topology>
    </subcellularLocation>
    <subcellularLocation>
        <location evidence="7">Cell membrane</location>
        <topology evidence="7">Single-pass type II membrane protein</topology>
    </subcellularLocation>
</comment>
<keyword evidence="7" id="KW-0813">Transport</keyword>
<keyword evidence="6" id="KW-0472">Membrane</keyword>
<evidence type="ECO:0000256" key="2">
    <source>
        <dbReference type="ARBA" id="ARBA00005811"/>
    </source>
</evidence>
<evidence type="ECO:0000256" key="7">
    <source>
        <dbReference type="RuleBase" id="RU003879"/>
    </source>
</evidence>
<dbReference type="EMBL" id="DRQG01000091">
    <property type="protein sequence ID" value="HGY55998.1"/>
    <property type="molecule type" value="Genomic_DNA"/>
</dbReference>
<protein>
    <submittedName>
        <fullName evidence="8">Biopolymer transporter ExbD</fullName>
    </submittedName>
</protein>